<dbReference type="InterPro" id="IPR001916">
    <property type="entry name" value="Glyco_hydro_22"/>
</dbReference>
<feature type="transmembrane region" description="Helical" evidence="15">
    <location>
        <begin position="624"/>
        <end position="644"/>
    </location>
</feature>
<reference evidence="17 18" key="1">
    <citation type="journal article" date="2022" name="Nat. Ecol. Evol.">
        <title>A masculinizing supergene underlies an exaggerated male reproductive morph in a spider.</title>
        <authorList>
            <person name="Hendrickx F."/>
            <person name="De Corte Z."/>
            <person name="Sonet G."/>
            <person name="Van Belleghem S.M."/>
            <person name="Kostlbacher S."/>
            <person name="Vangestel C."/>
        </authorList>
    </citation>
    <scope>NUCLEOTIDE SEQUENCE [LARGE SCALE GENOMIC DNA]</scope>
    <source>
        <strain evidence="17">W744_W776</strain>
    </source>
</reference>
<dbReference type="Gene3D" id="3.40.190.10">
    <property type="entry name" value="Periplasmic binding protein-like II"/>
    <property type="match status" value="2"/>
</dbReference>
<dbReference type="InterPro" id="IPR001320">
    <property type="entry name" value="Iontro_rcpt_C"/>
</dbReference>
<dbReference type="CDD" id="cd16899">
    <property type="entry name" value="LYZ_C_invert"/>
    <property type="match status" value="1"/>
</dbReference>
<dbReference type="Pfam" id="PF00060">
    <property type="entry name" value="Lig_chan"/>
    <property type="match status" value="1"/>
</dbReference>
<dbReference type="Proteomes" id="UP000827092">
    <property type="component" value="Unassembled WGS sequence"/>
</dbReference>
<evidence type="ECO:0000256" key="6">
    <source>
        <dbReference type="ARBA" id="ARBA00022989"/>
    </source>
</evidence>
<evidence type="ECO:0000256" key="10">
    <source>
        <dbReference type="ARBA" id="ARBA00023170"/>
    </source>
</evidence>
<evidence type="ECO:0000256" key="1">
    <source>
        <dbReference type="ARBA" id="ARBA00004651"/>
    </source>
</evidence>
<dbReference type="SUPFAM" id="SSF53850">
    <property type="entry name" value="Periplasmic binding protein-like II"/>
    <property type="match status" value="3"/>
</dbReference>
<keyword evidence="11" id="KW-0325">Glycoprotein</keyword>
<keyword evidence="18" id="KW-1185">Reference proteome</keyword>
<feature type="transmembrane region" description="Helical" evidence="15">
    <location>
        <begin position="558"/>
        <end position="579"/>
    </location>
</feature>
<evidence type="ECO:0000256" key="8">
    <source>
        <dbReference type="ARBA" id="ARBA00023136"/>
    </source>
</evidence>
<evidence type="ECO:0000256" key="12">
    <source>
        <dbReference type="ARBA" id="ARBA00023286"/>
    </source>
</evidence>
<dbReference type="InterPro" id="IPR052192">
    <property type="entry name" value="Insect_Ionotropic_Sensory_Rcpt"/>
</dbReference>
<feature type="transmembrane region" description="Helical" evidence="15">
    <location>
        <begin position="128"/>
        <end position="149"/>
    </location>
</feature>
<keyword evidence="6 15" id="KW-1133">Transmembrane helix</keyword>
<keyword evidence="3" id="KW-0813">Transport</keyword>
<dbReference type="Gene3D" id="1.10.530.10">
    <property type="match status" value="1"/>
</dbReference>
<feature type="transmembrane region" description="Helical" evidence="15">
    <location>
        <begin position="954"/>
        <end position="973"/>
    </location>
</feature>
<evidence type="ECO:0000256" key="4">
    <source>
        <dbReference type="ARBA" id="ARBA00022475"/>
    </source>
</evidence>
<gene>
    <name evidence="17" type="ORF">JTE90_001104</name>
</gene>
<dbReference type="InterPro" id="IPR023346">
    <property type="entry name" value="Lysozyme-like_dom_sf"/>
</dbReference>
<feature type="transmembrane region" description="Helical" evidence="15">
    <location>
        <begin position="885"/>
        <end position="906"/>
    </location>
</feature>
<feature type="transmembrane region" description="Helical" evidence="15">
    <location>
        <begin position="161"/>
        <end position="178"/>
    </location>
</feature>
<dbReference type="SMART" id="SM00263">
    <property type="entry name" value="LYZ1"/>
    <property type="match status" value="1"/>
</dbReference>
<dbReference type="SMART" id="SM00918">
    <property type="entry name" value="Lig_chan-Glu_bd"/>
    <property type="match status" value="2"/>
</dbReference>
<evidence type="ECO:0000313" key="17">
    <source>
        <dbReference type="EMBL" id="KAG8195865.1"/>
    </source>
</evidence>
<organism evidence="17 18">
    <name type="scientific">Oedothorax gibbosus</name>
    <dbReference type="NCBI Taxonomy" id="931172"/>
    <lineage>
        <taxon>Eukaryota</taxon>
        <taxon>Metazoa</taxon>
        <taxon>Ecdysozoa</taxon>
        <taxon>Arthropoda</taxon>
        <taxon>Chelicerata</taxon>
        <taxon>Arachnida</taxon>
        <taxon>Araneae</taxon>
        <taxon>Araneomorphae</taxon>
        <taxon>Entelegynae</taxon>
        <taxon>Araneoidea</taxon>
        <taxon>Linyphiidae</taxon>
        <taxon>Erigoninae</taxon>
        <taxon>Oedothorax</taxon>
    </lineage>
</organism>
<evidence type="ECO:0000256" key="3">
    <source>
        <dbReference type="ARBA" id="ARBA00022448"/>
    </source>
</evidence>
<dbReference type="PANTHER" id="PTHR42643:SF24">
    <property type="entry name" value="IONOTROPIC RECEPTOR 60A"/>
    <property type="match status" value="1"/>
</dbReference>
<sequence>MRKAWKVRYTEFPPWAQNVRVGNETILTGVLEDVFELLSSSLSYTFDVQSQKDNQFGSLQANDSYSGMLGALCKKEVDLAGPFKVNEQRSKVVQFTNCLESSKMGIITGITNLDRGMFIYSRVFSWEVWIALLLTFIATAFVMLIIYNISEKDMNANQSSILSRYFLILWSNLTGKGVGTKNNRYLKPIWHLQSFRILLTSWLLGPVVNILFSFQTSILSTFAVTKLTPVISNLNQLKQNTFIIPVIFKGGSYEICFKSSKEHESLWRRMKTHSVVFSDKTVSETMVKVEKGTHVILLDYVYALDIVAEWVKRHRRCSVQVEGVHFCQNFIALALRKDIHPKIVKKVNIVLSYIMQSKLQDRMLNHVYSNYTHCTRQPFSRSRPLNMTVVLGIFVLWSIGIFISFLSLFQEMYKGAKKRINITEDNYTLCSEQNDKILESKFPPWAKNVRVGNETILTGVLKDVLELMSSSLNYKFDVQFQKDNQFGSLQPNGSYSGMLGALYKKEVELAGPLNVNEQRAKVAQFTNCLESSKIGIITGITNLDRSMFMYPRIFSWKVWAALLLTYIATAFILLFLYNISPKNRSANQISILSRYFLILWSNLTGHDVGTKNNRYLKPIWHLHSFRILLTSWLLGPVVNILFSFQTSILSTFAVTKLTPIVSDLDQLQLKTSIIPIIFKGSSVEICFKSSKDYESLWQRMQSHSMVFSNKAVSDNMVNVEKGTHVILLDYVYALGIVTEWVKRHRRCSLQVEKVHFCENFISLALRKDIHPKLVKKINTVLSYIMQAKLQDRLLNRVHENYTHCTRQPLSSSRPLNMTVVLGVFVLWSIGMLLSEVELAGPLNVNEQWAKVAQFTNFLESSKIGIITGITNLDRSMFMYPRIFSWKVWAALLLTYIATAFILLFLYNISPKNRSANQISILSRYFLILWSNLTGHDVGTKNNRYLIPIWHLQSFRILLTSWLLGPVVNILFSFQTSILSTFAVTKLTPIVSDLDQLQLKTSIIPIIFKGSSVEICFKSSKDYESLWQRMQSHSMVFSNKAVSDNMVNVEKGTHVILLDYVYALGIVTEWVKRHRRCSLQVEKVHFCENFISLALRKDIHPKLVKKINTVLSYIMQAKLQDRLLNRVHENYTHCTRQPLSSSRPLNMTVVLGVFVLWSIGMLLSVLSFFQEMYKFADVMKRLGQKKTNIAKWVCLAKFASGFNTQALSQQYKDGSYDFGVFQINDKFCKLGSKYNCGVSCTDLVKDDITPSARCALKIFEKNGFKDWPAWKNSCQDIDTSRFIVKCSLLSQVIQRRSHEDDQSLERILSQY</sequence>
<name>A0AAV6VGX8_9ARAC</name>
<dbReference type="SUPFAM" id="SSF53955">
    <property type="entry name" value="Lysozyme-like"/>
    <property type="match status" value="1"/>
</dbReference>
<feature type="transmembrane region" description="Helical" evidence="15">
    <location>
        <begin position="385"/>
        <end position="409"/>
    </location>
</feature>
<keyword evidence="4" id="KW-1003">Cell membrane</keyword>
<keyword evidence="7" id="KW-0406">Ion transport</keyword>
<evidence type="ECO:0000256" key="14">
    <source>
        <dbReference type="RuleBase" id="RU004440"/>
    </source>
</evidence>
<dbReference type="PROSITE" id="PS00128">
    <property type="entry name" value="GLYCOSYL_HYDROL_F22_1"/>
    <property type="match status" value="1"/>
</dbReference>
<comment type="similarity">
    <text evidence="14">Belongs to the glycosyl hydrolase 22 family.</text>
</comment>
<evidence type="ECO:0000256" key="15">
    <source>
        <dbReference type="SAM" id="Phobius"/>
    </source>
</evidence>
<evidence type="ECO:0000313" key="18">
    <source>
        <dbReference type="Proteomes" id="UP000827092"/>
    </source>
</evidence>
<evidence type="ECO:0000256" key="9">
    <source>
        <dbReference type="ARBA" id="ARBA00023157"/>
    </source>
</evidence>
<comment type="similarity">
    <text evidence="2">Belongs to the glutamate-gated ion channel (TC 1.A.10.1) family.</text>
</comment>
<dbReference type="GO" id="GO:0050906">
    <property type="term" value="P:detection of stimulus involved in sensory perception"/>
    <property type="evidence" value="ECO:0007669"/>
    <property type="project" value="UniProtKB-ARBA"/>
</dbReference>
<comment type="subcellular location">
    <subcellularLocation>
        <location evidence="1">Cell membrane</location>
        <topology evidence="1">Multi-pass membrane protein</topology>
    </subcellularLocation>
</comment>
<keyword evidence="8 15" id="KW-0472">Membrane</keyword>
<dbReference type="PANTHER" id="PTHR42643">
    <property type="entry name" value="IONOTROPIC RECEPTOR 20A-RELATED"/>
    <property type="match status" value="1"/>
</dbReference>
<accession>A0AAV6VGX8</accession>
<feature type="transmembrane region" description="Helical" evidence="15">
    <location>
        <begin position="199"/>
        <end position="224"/>
    </location>
</feature>
<evidence type="ECO:0000256" key="5">
    <source>
        <dbReference type="ARBA" id="ARBA00022692"/>
    </source>
</evidence>
<comment type="caution">
    <text evidence="17">The sequence shown here is derived from an EMBL/GenBank/DDBJ whole genome shotgun (WGS) entry which is preliminary data.</text>
</comment>
<keyword evidence="5 15" id="KW-0812">Transmembrane</keyword>
<dbReference type="InterPro" id="IPR019594">
    <property type="entry name" value="Glu/Gly-bd"/>
</dbReference>
<evidence type="ECO:0000256" key="7">
    <source>
        <dbReference type="ARBA" id="ARBA00023065"/>
    </source>
</evidence>
<keyword evidence="10" id="KW-0675">Receptor</keyword>
<feature type="transmembrane region" description="Helical" evidence="15">
    <location>
        <begin position="1144"/>
        <end position="1168"/>
    </location>
</feature>
<feature type="domain" description="Glycosyl hydrolases family 22 (GH22)" evidence="16">
    <location>
        <begin position="1235"/>
        <end position="1253"/>
    </location>
</feature>
<dbReference type="Gene3D" id="1.10.287.70">
    <property type="match status" value="3"/>
</dbReference>
<dbReference type="Pfam" id="PF10613">
    <property type="entry name" value="Lig_chan-Glu_bd"/>
    <property type="match status" value="2"/>
</dbReference>
<dbReference type="InterPro" id="IPR019799">
    <property type="entry name" value="Glyco_hydro_22_CS"/>
</dbReference>
<dbReference type="GO" id="GO:0005886">
    <property type="term" value="C:plasma membrane"/>
    <property type="evidence" value="ECO:0007669"/>
    <property type="project" value="UniProtKB-SubCell"/>
</dbReference>
<dbReference type="GO" id="GO:0015276">
    <property type="term" value="F:ligand-gated monoatomic ion channel activity"/>
    <property type="evidence" value="ECO:0007669"/>
    <property type="project" value="InterPro"/>
</dbReference>
<evidence type="ECO:0000256" key="13">
    <source>
        <dbReference type="ARBA" id="ARBA00023303"/>
    </source>
</evidence>
<evidence type="ECO:0000256" key="2">
    <source>
        <dbReference type="ARBA" id="ARBA00008685"/>
    </source>
</evidence>
<evidence type="ECO:0000256" key="11">
    <source>
        <dbReference type="ARBA" id="ARBA00023180"/>
    </source>
</evidence>
<keyword evidence="13" id="KW-0407">Ion channel</keyword>
<feature type="transmembrane region" description="Helical" evidence="15">
    <location>
        <begin position="815"/>
        <end position="833"/>
    </location>
</feature>
<proteinExistence type="inferred from homology"/>
<keyword evidence="9" id="KW-1015">Disulfide bond</keyword>
<dbReference type="EMBL" id="JAFNEN010000076">
    <property type="protein sequence ID" value="KAG8195865.1"/>
    <property type="molecule type" value="Genomic_DNA"/>
</dbReference>
<protein>
    <recommendedName>
        <fullName evidence="16">Glycosyl hydrolases family 22 (GH22) domain-containing protein</fullName>
    </recommendedName>
</protein>
<evidence type="ECO:0000259" key="16">
    <source>
        <dbReference type="PROSITE" id="PS00128"/>
    </source>
</evidence>
<dbReference type="Pfam" id="PF00062">
    <property type="entry name" value="Lys"/>
    <property type="match status" value="1"/>
</dbReference>
<dbReference type="PRINTS" id="PR00135">
    <property type="entry name" value="LYZLACT"/>
</dbReference>
<dbReference type="PROSITE" id="PS51348">
    <property type="entry name" value="GLYCOSYL_HYDROL_F22_2"/>
    <property type="match status" value="1"/>
</dbReference>
<keyword evidence="12" id="KW-1071">Ligand-gated ion channel</keyword>